<dbReference type="InterPro" id="IPR036739">
    <property type="entry name" value="SLC41_membr_dom_sf"/>
</dbReference>
<dbReference type="InterPro" id="IPR006669">
    <property type="entry name" value="MgtE_transporter"/>
</dbReference>
<evidence type="ECO:0000256" key="9">
    <source>
        <dbReference type="RuleBase" id="RU362011"/>
    </source>
</evidence>
<evidence type="ECO:0000256" key="4">
    <source>
        <dbReference type="ARBA" id="ARBA00022692"/>
    </source>
</evidence>
<dbReference type="GeneID" id="92722590"/>
<keyword evidence="3 9" id="KW-0813">Transport</keyword>
<evidence type="ECO:0000313" key="11">
    <source>
        <dbReference type="EMBL" id="MDM5071376.1"/>
    </source>
</evidence>
<feature type="transmembrane region" description="Helical" evidence="9">
    <location>
        <begin position="389"/>
        <end position="417"/>
    </location>
</feature>
<dbReference type="GO" id="GO:0005886">
    <property type="term" value="C:plasma membrane"/>
    <property type="evidence" value="ECO:0007669"/>
    <property type="project" value="UniProtKB-SubCell"/>
</dbReference>
<evidence type="ECO:0000256" key="7">
    <source>
        <dbReference type="ARBA" id="ARBA00023136"/>
    </source>
</evidence>
<dbReference type="InterPro" id="IPR006667">
    <property type="entry name" value="SLC41_membr_dom"/>
</dbReference>
<keyword evidence="5 9" id="KW-0460">Magnesium</keyword>
<keyword evidence="8" id="KW-0129">CBS domain</keyword>
<evidence type="ECO:0000313" key="13">
    <source>
        <dbReference type="Proteomes" id="UP001168107"/>
    </source>
</evidence>
<dbReference type="Pfam" id="PF03448">
    <property type="entry name" value="MgtE_N"/>
    <property type="match status" value="1"/>
</dbReference>
<keyword evidence="4 9" id="KW-0812">Transmembrane</keyword>
<dbReference type="Pfam" id="PF01769">
    <property type="entry name" value="MgtE"/>
    <property type="match status" value="1"/>
</dbReference>
<keyword evidence="7 9" id="KW-0472">Membrane</keyword>
<dbReference type="InterPro" id="IPR046342">
    <property type="entry name" value="CBS_dom_sf"/>
</dbReference>
<evidence type="ECO:0000256" key="3">
    <source>
        <dbReference type="ARBA" id="ARBA00022448"/>
    </source>
</evidence>
<evidence type="ECO:0000313" key="14">
    <source>
        <dbReference type="Proteomes" id="UP001168216"/>
    </source>
</evidence>
<keyword evidence="13" id="KW-1185">Reference proteome</keyword>
<evidence type="ECO:0000313" key="12">
    <source>
        <dbReference type="EMBL" id="MDM5139618.1"/>
    </source>
</evidence>
<dbReference type="Pfam" id="PF00571">
    <property type="entry name" value="CBS"/>
    <property type="match status" value="2"/>
</dbReference>
<dbReference type="AlphaFoldDB" id="A0AAP4JB71"/>
<dbReference type="CDD" id="cd04606">
    <property type="entry name" value="CBS_pair_Mg_transporter"/>
    <property type="match status" value="1"/>
</dbReference>
<evidence type="ECO:0000259" key="10">
    <source>
        <dbReference type="PROSITE" id="PS51371"/>
    </source>
</evidence>
<evidence type="ECO:0000256" key="2">
    <source>
        <dbReference type="ARBA" id="ARBA00009749"/>
    </source>
</evidence>
<feature type="transmembrane region" description="Helical" evidence="9">
    <location>
        <begin position="317"/>
        <end position="342"/>
    </location>
</feature>
<dbReference type="InterPro" id="IPR038076">
    <property type="entry name" value="MgtE_N_sf"/>
</dbReference>
<dbReference type="GO" id="GO:0015095">
    <property type="term" value="F:magnesium ion transmembrane transporter activity"/>
    <property type="evidence" value="ECO:0007669"/>
    <property type="project" value="UniProtKB-UniRule"/>
</dbReference>
<keyword evidence="9" id="KW-0479">Metal-binding</keyword>
<organism evidence="12 14">
    <name type="scientific">Aeromonas bestiarum</name>
    <dbReference type="NCBI Taxonomy" id="105751"/>
    <lineage>
        <taxon>Bacteria</taxon>
        <taxon>Pseudomonadati</taxon>
        <taxon>Pseudomonadota</taxon>
        <taxon>Gammaproteobacteria</taxon>
        <taxon>Aeromonadales</taxon>
        <taxon>Aeromonadaceae</taxon>
        <taxon>Aeromonas</taxon>
    </lineage>
</organism>
<comment type="subunit">
    <text evidence="9">Homodimer.</text>
</comment>
<dbReference type="EMBL" id="JAOPLL010000002">
    <property type="protein sequence ID" value="MDM5071376.1"/>
    <property type="molecule type" value="Genomic_DNA"/>
</dbReference>
<dbReference type="InterPro" id="IPR000644">
    <property type="entry name" value="CBS_dom"/>
</dbReference>
<dbReference type="SUPFAM" id="SSF161093">
    <property type="entry name" value="MgtE membrane domain-like"/>
    <property type="match status" value="1"/>
</dbReference>
<feature type="transmembrane region" description="Helical" evidence="9">
    <location>
        <begin position="438"/>
        <end position="457"/>
    </location>
</feature>
<dbReference type="PROSITE" id="PS51371">
    <property type="entry name" value="CBS"/>
    <property type="match status" value="2"/>
</dbReference>
<feature type="domain" description="CBS" evidence="10">
    <location>
        <begin position="200"/>
        <end position="256"/>
    </location>
</feature>
<dbReference type="NCBIfam" id="TIGR00400">
    <property type="entry name" value="mgtE"/>
    <property type="match status" value="1"/>
</dbReference>
<dbReference type="Gene3D" id="1.25.60.10">
    <property type="entry name" value="MgtE N-terminal domain-like"/>
    <property type="match status" value="1"/>
</dbReference>
<gene>
    <name evidence="12" type="primary">mgtE</name>
    <name evidence="11" type="ORF">OB935_05835</name>
    <name evidence="12" type="ORF">OB959_07375</name>
</gene>
<name>A0AAP4JB71_9GAMM</name>
<dbReference type="EMBL" id="JAOPLV010000002">
    <property type="protein sequence ID" value="MDM5139618.1"/>
    <property type="molecule type" value="Genomic_DNA"/>
</dbReference>
<comment type="similarity">
    <text evidence="2 9">Belongs to the SLC41A transporter family.</text>
</comment>
<keyword evidence="9" id="KW-1003">Cell membrane</keyword>
<dbReference type="RefSeq" id="WP_043134317.1">
    <property type="nucleotide sequence ID" value="NZ_CAWLWI010000001.1"/>
</dbReference>
<evidence type="ECO:0000256" key="6">
    <source>
        <dbReference type="ARBA" id="ARBA00022989"/>
    </source>
</evidence>
<evidence type="ECO:0000256" key="5">
    <source>
        <dbReference type="ARBA" id="ARBA00022842"/>
    </source>
</evidence>
<comment type="function">
    <text evidence="9">Acts as a magnesium transporter.</text>
</comment>
<dbReference type="InterPro" id="IPR006668">
    <property type="entry name" value="Mg_transptr_MgtE_intracell_dom"/>
</dbReference>
<dbReference type="SUPFAM" id="SSF54631">
    <property type="entry name" value="CBS-domain pair"/>
    <property type="match status" value="1"/>
</dbReference>
<feature type="transmembrane region" description="Helical" evidence="9">
    <location>
        <begin position="287"/>
        <end position="305"/>
    </location>
</feature>
<feature type="domain" description="CBS" evidence="10">
    <location>
        <begin position="136"/>
        <end position="198"/>
    </location>
</feature>
<accession>A0AAP4JB71</accession>
<dbReference type="PANTHER" id="PTHR43773">
    <property type="entry name" value="MAGNESIUM TRANSPORTER MGTE"/>
    <property type="match status" value="1"/>
</dbReference>
<comment type="caution">
    <text evidence="12">The sequence shown here is derived from an EMBL/GenBank/DDBJ whole genome shotgun (WGS) entry which is preliminary data.</text>
</comment>
<dbReference type="GO" id="GO:0046872">
    <property type="term" value="F:metal ion binding"/>
    <property type="evidence" value="ECO:0007669"/>
    <property type="project" value="UniProtKB-KW"/>
</dbReference>
<dbReference type="SMART" id="SM00924">
    <property type="entry name" value="MgtE_N"/>
    <property type="match status" value="1"/>
</dbReference>
<dbReference type="Proteomes" id="UP001168107">
    <property type="component" value="Unassembled WGS sequence"/>
</dbReference>
<keyword evidence="6 9" id="KW-1133">Transmembrane helix</keyword>
<comment type="subcellular location">
    <subcellularLocation>
        <location evidence="9">Cell membrane</location>
        <topology evidence="9">Multi-pass membrane protein</topology>
    </subcellularLocation>
    <subcellularLocation>
        <location evidence="1">Membrane</location>
        <topology evidence="1">Multi-pass membrane protein</topology>
    </subcellularLocation>
</comment>
<feature type="transmembrane region" description="Helical" evidence="9">
    <location>
        <begin position="363"/>
        <end position="383"/>
    </location>
</feature>
<dbReference type="SMART" id="SM00116">
    <property type="entry name" value="CBS"/>
    <property type="match status" value="2"/>
</dbReference>
<dbReference type="Gene3D" id="1.10.357.20">
    <property type="entry name" value="SLC41 divalent cation transporters, integral membrane domain"/>
    <property type="match status" value="1"/>
</dbReference>
<protein>
    <recommendedName>
        <fullName evidence="9">Magnesium transporter MgtE</fullName>
    </recommendedName>
</protein>
<dbReference type="SUPFAM" id="SSF158791">
    <property type="entry name" value="MgtE N-terminal domain-like"/>
    <property type="match status" value="1"/>
</dbReference>
<proteinExistence type="inferred from homology"/>
<dbReference type="PANTHER" id="PTHR43773:SF1">
    <property type="entry name" value="MAGNESIUM TRANSPORTER MGTE"/>
    <property type="match status" value="1"/>
</dbReference>
<evidence type="ECO:0000256" key="8">
    <source>
        <dbReference type="PROSITE-ProRule" id="PRU00703"/>
    </source>
</evidence>
<evidence type="ECO:0000256" key="1">
    <source>
        <dbReference type="ARBA" id="ARBA00004141"/>
    </source>
</evidence>
<dbReference type="Gene3D" id="3.10.580.10">
    <property type="entry name" value="CBS-domain"/>
    <property type="match status" value="1"/>
</dbReference>
<sequence length="459" mass="50007">MQYQDIHQQLYVLLQNKDRMGIQSLSLNIHEVDLAQAIKRLTDKHIHTFLSLVPALRAARIFRHLPSDIQASLVRSMAKTQLEELCTRLSPDDRADLYNRLPAALRQILLDAMTEEEREDTQRLASYSDSLVGSIMSSDCASLPADITVGEGLQRLRSTAADRESIYTLYVVDEMRRLIGVVSLRELFLADSKAPISSIMQRELVSIQADAHKGAAADMIARYNLLALPVLNNDRQLLGMVTVDDAMDVAEEEDANRIARFGGTAALGGPELDLRASSTLSMFNARFFWLAVLTIFGILTSNLVAAQEDLLSEVLILAAFIAPIIDMGGNAGSQSATLVIRSMGMGQLKLSLRDFFFVLRRDLPVAVALGVGVAVLEGVMAFWSKSIGWDIVLIVSLSAMTVTVVGSLLGLALPFVARKIGTDPATLSSPMLTSIMDLLGVLIYFGFAYAFLGSTLVGA</sequence>
<reference evidence="12" key="1">
    <citation type="submission" date="2023-08" db="EMBL/GenBank/DDBJ databases">
        <title>WGS of Aeromonas isolates.</title>
        <authorList>
            <person name="Lee H."/>
        </authorList>
    </citation>
    <scope>NUCLEOTIDE SEQUENCE</scope>
    <source>
        <strain evidence="12">SL22</strain>
        <strain evidence="11">SU58-3</strain>
    </source>
</reference>
<dbReference type="Proteomes" id="UP001168216">
    <property type="component" value="Unassembled WGS sequence"/>
</dbReference>